<dbReference type="AlphaFoldDB" id="A0A9Q8PLE6"/>
<gene>
    <name evidence="8" type="primary">MED18</name>
    <name evidence="9" type="ORF">CLAFUR5_13613</name>
</gene>
<evidence type="ECO:0000256" key="7">
    <source>
        <dbReference type="ARBA" id="ARBA00032012"/>
    </source>
</evidence>
<comment type="subunit">
    <text evidence="8">Component of the Mediator complex.</text>
</comment>
<evidence type="ECO:0000256" key="4">
    <source>
        <dbReference type="ARBA" id="ARBA00023015"/>
    </source>
</evidence>
<keyword evidence="10" id="KW-1185">Reference proteome</keyword>
<dbReference type="GO" id="GO:0006357">
    <property type="term" value="P:regulation of transcription by RNA polymerase II"/>
    <property type="evidence" value="ECO:0007669"/>
    <property type="project" value="InterPro"/>
</dbReference>
<accession>A0A9Q8PLE6</accession>
<protein>
    <recommendedName>
        <fullName evidence="3 8">Mediator of RNA polymerase II transcription subunit 18</fullName>
    </recommendedName>
    <alternativeName>
        <fullName evidence="7 8">Mediator complex subunit 18</fullName>
    </alternativeName>
</protein>
<dbReference type="Pfam" id="PF09637">
    <property type="entry name" value="Med18"/>
    <property type="match status" value="1"/>
</dbReference>
<proteinExistence type="inferred from homology"/>
<organism evidence="9 10">
    <name type="scientific">Passalora fulva</name>
    <name type="common">Tomato leaf mold</name>
    <name type="synonym">Cladosporium fulvum</name>
    <dbReference type="NCBI Taxonomy" id="5499"/>
    <lineage>
        <taxon>Eukaryota</taxon>
        <taxon>Fungi</taxon>
        <taxon>Dikarya</taxon>
        <taxon>Ascomycota</taxon>
        <taxon>Pezizomycotina</taxon>
        <taxon>Dothideomycetes</taxon>
        <taxon>Dothideomycetidae</taxon>
        <taxon>Mycosphaerellales</taxon>
        <taxon>Mycosphaerellaceae</taxon>
        <taxon>Fulvia</taxon>
    </lineage>
</organism>
<dbReference type="EMBL" id="CP090174">
    <property type="protein sequence ID" value="UJO24681.1"/>
    <property type="molecule type" value="Genomic_DNA"/>
</dbReference>
<keyword evidence="5 8" id="KW-0804">Transcription</keyword>
<comment type="similarity">
    <text evidence="2 8">Belongs to the Mediator complex subunit 18 family.</text>
</comment>
<dbReference type="GO" id="GO:0006369">
    <property type="term" value="P:termination of RNA polymerase II transcription"/>
    <property type="evidence" value="ECO:0007669"/>
    <property type="project" value="TreeGrafter"/>
</dbReference>
<evidence type="ECO:0000256" key="6">
    <source>
        <dbReference type="ARBA" id="ARBA00023242"/>
    </source>
</evidence>
<dbReference type="GO" id="GO:0003712">
    <property type="term" value="F:transcription coregulator activity"/>
    <property type="evidence" value="ECO:0007669"/>
    <property type="project" value="InterPro"/>
</dbReference>
<dbReference type="OrthoDB" id="5348092at2759"/>
<dbReference type="GO" id="GO:0016592">
    <property type="term" value="C:mediator complex"/>
    <property type="evidence" value="ECO:0007669"/>
    <property type="project" value="InterPro"/>
</dbReference>
<dbReference type="PANTHER" id="PTHR13321:SF2">
    <property type="entry name" value="MEDIATOR OF RNA POLYMERASE II TRANSCRIPTION SUBUNIT 18"/>
    <property type="match status" value="1"/>
</dbReference>
<evidence type="ECO:0000256" key="8">
    <source>
        <dbReference type="RuleBase" id="RU364150"/>
    </source>
</evidence>
<dbReference type="GO" id="GO:0070847">
    <property type="term" value="C:core mediator complex"/>
    <property type="evidence" value="ECO:0007669"/>
    <property type="project" value="TreeGrafter"/>
</dbReference>
<keyword evidence="4 8" id="KW-0805">Transcription regulation</keyword>
<dbReference type="Gene3D" id="2.40.320.10">
    <property type="entry name" value="Hypothetical Protein Pfu-838710-001"/>
    <property type="match status" value="1"/>
</dbReference>
<comment type="function">
    <text evidence="8">Component of the Mediator complex, a coactivator involved in the regulated transcription of nearly all RNA polymerase II-dependent genes. Mediator functions as a bridge to convey information from gene-specific regulatory proteins to the basal RNA polymerase II transcription machinery. Mediator is recruited to promoters by direct interactions with regulatory proteins and serves as a scaffold for the assembly of a functional preinitiation complex with RNA polymerase II and the general transcription factors.</text>
</comment>
<dbReference type="InterPro" id="IPR019095">
    <property type="entry name" value="Mediator_Med18"/>
</dbReference>
<dbReference type="Proteomes" id="UP000756132">
    <property type="component" value="Chromosome 12"/>
</dbReference>
<evidence type="ECO:0000256" key="2">
    <source>
        <dbReference type="ARBA" id="ARBA00009814"/>
    </source>
</evidence>
<evidence type="ECO:0000313" key="10">
    <source>
        <dbReference type="Proteomes" id="UP000756132"/>
    </source>
</evidence>
<name>A0A9Q8PLE6_PASFU</name>
<evidence type="ECO:0000256" key="1">
    <source>
        <dbReference type="ARBA" id="ARBA00004123"/>
    </source>
</evidence>
<keyword evidence="8" id="KW-0010">Activator</keyword>
<evidence type="ECO:0000256" key="5">
    <source>
        <dbReference type="ARBA" id="ARBA00023163"/>
    </source>
</evidence>
<dbReference type="PANTHER" id="PTHR13321">
    <property type="entry name" value="MEDIATOR OF RNA POLYMERASE II TRANSCRIPTION, SUBUNIT 18"/>
    <property type="match status" value="1"/>
</dbReference>
<reference evidence="9" key="2">
    <citation type="journal article" date="2022" name="Microb. Genom.">
        <title>A chromosome-scale genome assembly of the tomato pathogen Cladosporium fulvum reveals a compartmentalized genome architecture and the presence of a dispensable chromosome.</title>
        <authorList>
            <person name="Zaccaron A.Z."/>
            <person name="Chen L.H."/>
            <person name="Samaras A."/>
            <person name="Stergiopoulos I."/>
        </authorList>
    </citation>
    <scope>NUCLEOTIDE SEQUENCE</scope>
    <source>
        <strain evidence="9">Race5_Kim</strain>
    </source>
</reference>
<comment type="subcellular location">
    <subcellularLocation>
        <location evidence="1 8">Nucleus</location>
    </subcellularLocation>
</comment>
<evidence type="ECO:0000313" key="9">
    <source>
        <dbReference type="EMBL" id="UJO24681.1"/>
    </source>
</evidence>
<evidence type="ECO:0000256" key="3">
    <source>
        <dbReference type="ARBA" id="ARBA00019612"/>
    </source>
</evidence>
<reference evidence="9" key="1">
    <citation type="submission" date="2021-12" db="EMBL/GenBank/DDBJ databases">
        <authorList>
            <person name="Zaccaron A."/>
            <person name="Stergiopoulos I."/>
        </authorList>
    </citation>
    <scope>NUCLEOTIDE SEQUENCE</scope>
    <source>
        <strain evidence="9">Race5_Kim</strain>
    </source>
</reference>
<sequence>MHEYILYSHIPYQREKQVLGILAGLTGVQPVEIHEQVLIYAQVKVPEVAVSKKVRQTQQLPKKPDPAYHKIWREVVNHDNGTASGGEWHFRAEQTPEPGVATFISRGVTEHKATEAELERLKQPEWYQFKRYYGILGYRFVHNNVIIRVYRMIVPIELEDREGDGLIEAGPRPADLMKLVDASGSLIVEALVRVATFDKPNPAEDRTKKDKQSVADTAKKELLGLQAAMDGAVDLYAPDRLALETRARNV</sequence>
<keyword evidence="6 8" id="KW-0539">Nucleus</keyword>